<evidence type="ECO:0000256" key="4">
    <source>
        <dbReference type="ARBA" id="ARBA00022723"/>
    </source>
</evidence>
<feature type="chain" id="PRO_5046939222" description="Group 1 truncated hemoglobin" evidence="7">
    <location>
        <begin position="19"/>
        <end position="143"/>
    </location>
</feature>
<dbReference type="InterPro" id="IPR009050">
    <property type="entry name" value="Globin-like_sf"/>
</dbReference>
<evidence type="ECO:0000313" key="8">
    <source>
        <dbReference type="EMBL" id="MCK7594685.1"/>
    </source>
</evidence>
<dbReference type="RefSeq" id="WP_248210270.1">
    <property type="nucleotide sequence ID" value="NZ_JALNMH010000011.1"/>
</dbReference>
<evidence type="ECO:0000256" key="2">
    <source>
        <dbReference type="ARBA" id="ARBA00022448"/>
    </source>
</evidence>
<keyword evidence="5 6" id="KW-0408">Iron</keyword>
<dbReference type="SUPFAM" id="SSF46458">
    <property type="entry name" value="Globin-like"/>
    <property type="match status" value="1"/>
</dbReference>
<dbReference type="InterPro" id="IPR012292">
    <property type="entry name" value="Globin/Proto"/>
</dbReference>
<dbReference type="PROSITE" id="PS51257">
    <property type="entry name" value="PROKAR_LIPOPROTEIN"/>
    <property type="match status" value="1"/>
</dbReference>
<gene>
    <name evidence="8" type="ORF">M0G41_13510</name>
</gene>
<organism evidence="8 9">
    <name type="scientific">Pseudomarimonas salicorniae</name>
    <dbReference type="NCBI Taxonomy" id="2933270"/>
    <lineage>
        <taxon>Bacteria</taxon>
        <taxon>Pseudomonadati</taxon>
        <taxon>Pseudomonadota</taxon>
        <taxon>Gammaproteobacteria</taxon>
        <taxon>Lysobacterales</taxon>
        <taxon>Lysobacteraceae</taxon>
        <taxon>Pseudomarimonas</taxon>
    </lineage>
</organism>
<dbReference type="Gene3D" id="1.10.490.10">
    <property type="entry name" value="Globins"/>
    <property type="match status" value="1"/>
</dbReference>
<protein>
    <recommendedName>
        <fullName evidence="6">Group 1 truncated hemoglobin</fullName>
    </recommendedName>
</protein>
<keyword evidence="9" id="KW-1185">Reference proteome</keyword>
<comment type="similarity">
    <text evidence="1 6">Belongs to the truncated hemoglobin family. Group I subfamily.</text>
</comment>
<evidence type="ECO:0000256" key="6">
    <source>
        <dbReference type="PIRNR" id="PIRNR002030"/>
    </source>
</evidence>
<comment type="cofactor">
    <cofactor evidence="6">
        <name>heme</name>
        <dbReference type="ChEBI" id="CHEBI:30413"/>
    </cofactor>
</comment>
<dbReference type="Pfam" id="PF01152">
    <property type="entry name" value="Bac_globin"/>
    <property type="match status" value="1"/>
</dbReference>
<keyword evidence="7" id="KW-0732">Signal</keyword>
<evidence type="ECO:0000256" key="5">
    <source>
        <dbReference type="ARBA" id="ARBA00023004"/>
    </source>
</evidence>
<comment type="caution">
    <text evidence="8">The sequence shown here is derived from an EMBL/GenBank/DDBJ whole genome shotgun (WGS) entry which is preliminary data.</text>
</comment>
<keyword evidence="3 6" id="KW-0349">Heme</keyword>
<evidence type="ECO:0000256" key="1">
    <source>
        <dbReference type="ARBA" id="ARBA00009660"/>
    </source>
</evidence>
<name>A0ABT0GJH5_9GAMM</name>
<dbReference type="CDD" id="cd00454">
    <property type="entry name" value="TrHb1_N"/>
    <property type="match status" value="1"/>
</dbReference>
<evidence type="ECO:0000256" key="7">
    <source>
        <dbReference type="SAM" id="SignalP"/>
    </source>
</evidence>
<keyword evidence="2 6" id="KW-0813">Transport</keyword>
<evidence type="ECO:0000313" key="9">
    <source>
        <dbReference type="Proteomes" id="UP001431449"/>
    </source>
</evidence>
<dbReference type="PIRSF" id="PIRSF002030">
    <property type="entry name" value="Globin_Protozoa/Cyanobacteria"/>
    <property type="match status" value="1"/>
</dbReference>
<keyword evidence="6" id="KW-0561">Oxygen transport</keyword>
<dbReference type="Proteomes" id="UP001431449">
    <property type="component" value="Unassembled WGS sequence"/>
</dbReference>
<sequence length="143" mass="15867">MIRPAVCLLLACLLAACAGLPQPASDDGLYRQLGGREGISAIVEEMLVRLVEDERIAHHFAQTDIIQLHERLVEQFCVEAGGPCTYRGLSMEDAHIGLDLTEADFNALVEDLVDAMEALEVPTRAQNRLLRRLAPMRPQIIHR</sequence>
<dbReference type="InterPro" id="IPR001486">
    <property type="entry name" value="Hemoglobin_trunc"/>
</dbReference>
<dbReference type="EMBL" id="JALNMH010000011">
    <property type="protein sequence ID" value="MCK7594685.1"/>
    <property type="molecule type" value="Genomic_DNA"/>
</dbReference>
<proteinExistence type="inferred from homology"/>
<evidence type="ECO:0000256" key="3">
    <source>
        <dbReference type="ARBA" id="ARBA00022617"/>
    </source>
</evidence>
<feature type="signal peptide" evidence="7">
    <location>
        <begin position="1"/>
        <end position="18"/>
    </location>
</feature>
<accession>A0ABT0GJH5</accession>
<dbReference type="InterPro" id="IPR016339">
    <property type="entry name" value="Hemoglobin_trunc_I"/>
</dbReference>
<keyword evidence="4 6" id="KW-0479">Metal-binding</keyword>
<reference evidence="8" key="1">
    <citation type="submission" date="2022-04" db="EMBL/GenBank/DDBJ databases">
        <title>Lysobacter sp. CAU 1642 isolated from sea sand.</title>
        <authorList>
            <person name="Kim W."/>
        </authorList>
    </citation>
    <scope>NUCLEOTIDE SEQUENCE</scope>
    <source>
        <strain evidence="8">CAU 1642</strain>
    </source>
</reference>